<evidence type="ECO:0000256" key="1">
    <source>
        <dbReference type="SAM" id="Coils"/>
    </source>
</evidence>
<organism evidence="4 5">
    <name type="scientific">candidate division WS5 bacterium</name>
    <dbReference type="NCBI Taxonomy" id="2093353"/>
    <lineage>
        <taxon>Bacteria</taxon>
        <taxon>candidate division WS5</taxon>
    </lineage>
</organism>
<reference evidence="4 5" key="1">
    <citation type="journal article" date="2017" name="ISME J.">
        <title>Energy and carbon metabolisms in a deep terrestrial subsurface fluid microbial community.</title>
        <authorList>
            <person name="Momper L."/>
            <person name="Jungbluth S.P."/>
            <person name="Lee M.D."/>
            <person name="Amend J.P."/>
        </authorList>
    </citation>
    <scope>NUCLEOTIDE SEQUENCE [LARGE SCALE GENOMIC DNA]</scope>
    <source>
        <strain evidence="4">SURF_29</strain>
    </source>
</reference>
<name>A0A419DFF6_9BACT</name>
<dbReference type="Proteomes" id="UP000285655">
    <property type="component" value="Unassembled WGS sequence"/>
</dbReference>
<feature type="compositionally biased region" description="Pro residues" evidence="2">
    <location>
        <begin position="76"/>
        <end position="88"/>
    </location>
</feature>
<proteinExistence type="predicted"/>
<keyword evidence="3" id="KW-0472">Membrane</keyword>
<keyword evidence="1" id="KW-0175">Coiled coil</keyword>
<feature type="region of interest" description="Disordered" evidence="2">
    <location>
        <begin position="72"/>
        <end position="95"/>
    </location>
</feature>
<accession>A0A419DFF6</accession>
<comment type="caution">
    <text evidence="4">The sequence shown here is derived from an EMBL/GenBank/DDBJ whole genome shotgun (WGS) entry which is preliminary data.</text>
</comment>
<feature type="coiled-coil region" evidence="1">
    <location>
        <begin position="23"/>
        <end position="50"/>
    </location>
</feature>
<evidence type="ECO:0000256" key="2">
    <source>
        <dbReference type="SAM" id="MobiDB-lite"/>
    </source>
</evidence>
<keyword evidence="3" id="KW-0812">Transmembrane</keyword>
<feature type="transmembrane region" description="Helical" evidence="3">
    <location>
        <begin position="7"/>
        <end position="25"/>
    </location>
</feature>
<sequence length="95" mass="10789">MTISQKGILILLIIGLVGSLLVITANERLVDDQRQQIEELSLERNQIFQDYLYLRERYYDETGRWFRLPSLDSEPIPGPGPIPAPEPIPSNSAPI</sequence>
<gene>
    <name evidence="4" type="ORF">C4544_01580</name>
</gene>
<evidence type="ECO:0000313" key="5">
    <source>
        <dbReference type="Proteomes" id="UP000285655"/>
    </source>
</evidence>
<dbReference type="AlphaFoldDB" id="A0A419DFF6"/>
<dbReference type="EMBL" id="QZJW01000008">
    <property type="protein sequence ID" value="RJO61863.1"/>
    <property type="molecule type" value="Genomic_DNA"/>
</dbReference>
<evidence type="ECO:0000256" key="3">
    <source>
        <dbReference type="SAM" id="Phobius"/>
    </source>
</evidence>
<evidence type="ECO:0000313" key="4">
    <source>
        <dbReference type="EMBL" id="RJO61863.1"/>
    </source>
</evidence>
<keyword evidence="3" id="KW-1133">Transmembrane helix</keyword>
<protein>
    <submittedName>
        <fullName evidence="4">Uncharacterized protein</fullName>
    </submittedName>
</protein>